<sequence>MVDEENQCDNEDGCFNDLDKICKNRLFFTSTTDFVWPSLSDLDVLPDEFNSPAENLPVHIVEEPKMQIMVEEAPITLDVVVILVSLGEISAMQLVEEPQIQNMSVDAPIILDDVEVLNSMGVFPASAESQDVNKRDPRFQNTNNIYASTNAGEYIQFNEQPTGTVGCQYVWLKTFLKHVLRHLDQNPVQTVDELIAQLMIEDAPITLDEVVKVLESMGEIPAVQTIEQPQIQNMAEDAPITLDLKLMGKIPASAESQDVNKRDPSFQNTNNIYASTNAGEYIQSNEQHTGTVDCQYVWLKTFLIHVLRHLEKPVQAVDELIAQLMIEDAPITLDEVVEVLESMGEIPASAELQDVYNDDASGYANTYNIDGSVNPDEYLKYLCLQPKPTPTDQNRIDQNSSSAGNFLLEDITALIYKELLVMYLKADENNFKNNDMASLEPKEESTEQNMNEVQSTADDSALGMSDEFEDSINENSDSESNLAYDFSLKFNYN</sequence>
<organism evidence="2 3">
    <name type="scientific">Bicyclus anynana</name>
    <name type="common">Squinting bush brown butterfly</name>
    <dbReference type="NCBI Taxonomy" id="110368"/>
    <lineage>
        <taxon>Eukaryota</taxon>
        <taxon>Metazoa</taxon>
        <taxon>Ecdysozoa</taxon>
        <taxon>Arthropoda</taxon>
        <taxon>Hexapoda</taxon>
        <taxon>Insecta</taxon>
        <taxon>Pterygota</taxon>
        <taxon>Neoptera</taxon>
        <taxon>Endopterygota</taxon>
        <taxon>Lepidoptera</taxon>
        <taxon>Glossata</taxon>
        <taxon>Ditrysia</taxon>
        <taxon>Papilionoidea</taxon>
        <taxon>Nymphalidae</taxon>
        <taxon>Satyrinae</taxon>
        <taxon>Satyrini</taxon>
        <taxon>Mycalesina</taxon>
        <taxon>Bicyclus</taxon>
    </lineage>
</organism>
<name>A0A6J1N128_BICAN</name>
<feature type="region of interest" description="Disordered" evidence="1">
    <location>
        <begin position="433"/>
        <end position="461"/>
    </location>
</feature>
<dbReference type="Proteomes" id="UP001652582">
    <property type="component" value="Chromosome Z"/>
</dbReference>
<protein>
    <submittedName>
        <fullName evidence="3">Uncharacterized protein LOC112046354 isoform X1</fullName>
    </submittedName>
</protein>
<evidence type="ECO:0000256" key="1">
    <source>
        <dbReference type="SAM" id="MobiDB-lite"/>
    </source>
</evidence>
<evidence type="ECO:0000313" key="2">
    <source>
        <dbReference type="Proteomes" id="UP001652582"/>
    </source>
</evidence>
<dbReference type="RefSeq" id="XP_023938748.2">
    <property type="nucleotide sequence ID" value="XM_024082980.2"/>
</dbReference>
<proteinExistence type="predicted"/>
<reference evidence="3" key="1">
    <citation type="submission" date="2025-08" db="UniProtKB">
        <authorList>
            <consortium name="RefSeq"/>
        </authorList>
    </citation>
    <scope>IDENTIFICATION</scope>
</reference>
<dbReference type="GeneID" id="112046354"/>
<dbReference type="AlphaFoldDB" id="A0A6J1N128"/>
<feature type="compositionally biased region" description="Polar residues" evidence="1">
    <location>
        <begin position="447"/>
        <end position="458"/>
    </location>
</feature>
<accession>A0A6J1N128</accession>
<gene>
    <name evidence="3" type="primary">LOC112046354</name>
</gene>
<keyword evidence="2" id="KW-1185">Reference proteome</keyword>
<dbReference type="KEGG" id="bany:112046354"/>
<evidence type="ECO:0000313" key="3">
    <source>
        <dbReference type="RefSeq" id="XP_023938748.2"/>
    </source>
</evidence>